<evidence type="ECO:0000256" key="1">
    <source>
        <dbReference type="SAM" id="MobiDB-lite"/>
    </source>
</evidence>
<protein>
    <submittedName>
        <fullName evidence="2">Uncharacterized protein</fullName>
    </submittedName>
</protein>
<feature type="compositionally biased region" description="Polar residues" evidence="1">
    <location>
        <begin position="357"/>
        <end position="368"/>
    </location>
</feature>
<evidence type="ECO:0000313" key="3">
    <source>
        <dbReference type="Proteomes" id="UP001381693"/>
    </source>
</evidence>
<proteinExistence type="predicted"/>
<keyword evidence="3" id="KW-1185">Reference proteome</keyword>
<evidence type="ECO:0000313" key="2">
    <source>
        <dbReference type="EMBL" id="KAK7065626.1"/>
    </source>
</evidence>
<feature type="compositionally biased region" description="Pro residues" evidence="1">
    <location>
        <begin position="342"/>
        <end position="354"/>
    </location>
</feature>
<reference evidence="2 3" key="1">
    <citation type="submission" date="2023-11" db="EMBL/GenBank/DDBJ databases">
        <title>Halocaridina rubra genome assembly.</title>
        <authorList>
            <person name="Smith C."/>
        </authorList>
    </citation>
    <scope>NUCLEOTIDE SEQUENCE [LARGE SCALE GENOMIC DNA]</scope>
    <source>
        <strain evidence="2">EP-1</strain>
        <tissue evidence="2">Whole</tissue>
    </source>
</reference>
<dbReference type="AlphaFoldDB" id="A0AAN8WGH6"/>
<dbReference type="EMBL" id="JAXCGZ010020282">
    <property type="protein sequence ID" value="KAK7065626.1"/>
    <property type="molecule type" value="Genomic_DNA"/>
</dbReference>
<sequence length="454" mass="51954">MCHTHQTSDPWLHIHPINNTNFSSDVSRHHRRFSLQEEQPSNMPDPLCNTLQQPAPQISRIVITTNDEDSLCSFVKEVDVGNTVVCYVPRNVVFGESPNFLETVRNIVHIKCTQTDVNFSMALLCMPQHLQENCHVVWTVDDRIRQHAMWSSPENMYTRNEEPQRNVKAPWYLARCVTRERMKGRVICSSLRGPVIVSGPAYEESKTASKKYQGRVPSIVALLTSHAKSHQKLAQKSLTQSEGIAHKTKVCQTDHSGMEQEFWQRKRFSPVSQEIYKTWHDENKELQIENVFPLQRREREDTTTNLTIQNLENISKGKKFGFSYHLDPPTTSQLQRPKVLNLPPPPQMPLPPVPESYDSSAPGTSSQSDDPRECKRAAVPWRDLSSSDISKSDETCEPITYNAHMVAESVSFVNPYAKNADHEVPRSQESHTIVPILTPHLERERRESTCLFLI</sequence>
<comment type="caution">
    <text evidence="2">The sequence shown here is derived from an EMBL/GenBank/DDBJ whole genome shotgun (WGS) entry which is preliminary data.</text>
</comment>
<accession>A0AAN8WGH6</accession>
<feature type="region of interest" description="Disordered" evidence="1">
    <location>
        <begin position="325"/>
        <end position="376"/>
    </location>
</feature>
<dbReference type="Proteomes" id="UP001381693">
    <property type="component" value="Unassembled WGS sequence"/>
</dbReference>
<gene>
    <name evidence="2" type="ORF">SK128_001375</name>
</gene>
<organism evidence="2 3">
    <name type="scientific">Halocaridina rubra</name>
    <name type="common">Hawaiian red shrimp</name>
    <dbReference type="NCBI Taxonomy" id="373956"/>
    <lineage>
        <taxon>Eukaryota</taxon>
        <taxon>Metazoa</taxon>
        <taxon>Ecdysozoa</taxon>
        <taxon>Arthropoda</taxon>
        <taxon>Crustacea</taxon>
        <taxon>Multicrustacea</taxon>
        <taxon>Malacostraca</taxon>
        <taxon>Eumalacostraca</taxon>
        <taxon>Eucarida</taxon>
        <taxon>Decapoda</taxon>
        <taxon>Pleocyemata</taxon>
        <taxon>Caridea</taxon>
        <taxon>Atyoidea</taxon>
        <taxon>Atyidae</taxon>
        <taxon>Halocaridina</taxon>
    </lineage>
</organism>
<name>A0AAN8WGH6_HALRR</name>